<dbReference type="Proteomes" id="UP001162131">
    <property type="component" value="Unassembled WGS sequence"/>
</dbReference>
<feature type="region of interest" description="Disordered" evidence="1">
    <location>
        <begin position="1"/>
        <end position="56"/>
    </location>
</feature>
<dbReference type="AlphaFoldDB" id="A0AAU9IXX5"/>
<organism evidence="2 3">
    <name type="scientific">Blepharisma stoltei</name>
    <dbReference type="NCBI Taxonomy" id="1481888"/>
    <lineage>
        <taxon>Eukaryota</taxon>
        <taxon>Sar</taxon>
        <taxon>Alveolata</taxon>
        <taxon>Ciliophora</taxon>
        <taxon>Postciliodesmatophora</taxon>
        <taxon>Heterotrichea</taxon>
        <taxon>Heterotrichida</taxon>
        <taxon>Blepharismidae</taxon>
        <taxon>Blepharisma</taxon>
    </lineage>
</organism>
<gene>
    <name evidence="2" type="ORF">BSTOLATCC_MIC20479</name>
</gene>
<feature type="compositionally biased region" description="Polar residues" evidence="1">
    <location>
        <begin position="86"/>
        <end position="96"/>
    </location>
</feature>
<feature type="compositionally biased region" description="Basic and acidic residues" evidence="1">
    <location>
        <begin position="46"/>
        <end position="56"/>
    </location>
</feature>
<feature type="region of interest" description="Disordered" evidence="1">
    <location>
        <begin position="132"/>
        <end position="153"/>
    </location>
</feature>
<protein>
    <submittedName>
        <fullName evidence="2">Uncharacterized protein</fullName>
    </submittedName>
</protein>
<proteinExistence type="predicted"/>
<evidence type="ECO:0000313" key="2">
    <source>
        <dbReference type="EMBL" id="CAG9317995.1"/>
    </source>
</evidence>
<dbReference type="EMBL" id="CAJZBQ010000020">
    <property type="protein sequence ID" value="CAG9317995.1"/>
    <property type="molecule type" value="Genomic_DNA"/>
</dbReference>
<keyword evidence="3" id="KW-1185">Reference proteome</keyword>
<reference evidence="2" key="1">
    <citation type="submission" date="2021-09" db="EMBL/GenBank/DDBJ databases">
        <authorList>
            <consortium name="AG Swart"/>
            <person name="Singh M."/>
            <person name="Singh A."/>
            <person name="Seah K."/>
            <person name="Emmerich C."/>
        </authorList>
    </citation>
    <scope>NUCLEOTIDE SEQUENCE</scope>
    <source>
        <strain evidence="2">ATCC30299</strain>
    </source>
</reference>
<feature type="region of interest" description="Disordered" evidence="1">
    <location>
        <begin position="72"/>
        <end position="98"/>
    </location>
</feature>
<sequence length="153" mass="18347">MGHHSRSHHHSRHRSRDRRSHSRDHSSERKHRKSDSRHRNHRKSKRTSEERELRKKQERLAKARILLLQEEEEAEMLPMAQDASKDVQNSENPSQQDRFRDELEFDEEMPIHPVKDLSSEIDPLDQYMMEIDKEAVPQEGKARNQQIDEMKTA</sequence>
<evidence type="ECO:0000256" key="1">
    <source>
        <dbReference type="SAM" id="MobiDB-lite"/>
    </source>
</evidence>
<name>A0AAU9IXX5_9CILI</name>
<comment type="caution">
    <text evidence="2">The sequence shown here is derived from an EMBL/GenBank/DDBJ whole genome shotgun (WGS) entry which is preliminary data.</text>
</comment>
<evidence type="ECO:0000313" key="3">
    <source>
        <dbReference type="Proteomes" id="UP001162131"/>
    </source>
</evidence>
<accession>A0AAU9IXX5</accession>
<feature type="compositionally biased region" description="Basic residues" evidence="1">
    <location>
        <begin position="1"/>
        <end position="45"/>
    </location>
</feature>